<comment type="caution">
    <text evidence="1">The sequence shown here is derived from an EMBL/GenBank/DDBJ whole genome shotgun (WGS) entry which is preliminary data.</text>
</comment>
<dbReference type="EMBL" id="JACIJM010000001">
    <property type="protein sequence ID" value="MBB5720961.1"/>
    <property type="molecule type" value="Genomic_DNA"/>
</dbReference>
<evidence type="ECO:0000313" key="2">
    <source>
        <dbReference type="Proteomes" id="UP000535415"/>
    </source>
</evidence>
<dbReference type="InterPro" id="IPR009562">
    <property type="entry name" value="DUF1178"/>
</dbReference>
<dbReference type="RefSeq" id="WP_183525182.1">
    <property type="nucleotide sequence ID" value="NZ_JACIJM010000001.1"/>
</dbReference>
<sequence>MIRFDLTCANDHTFDSWFRSGTDCDTLLKSHMVNCTVCGDSDIRKALMAPKVATSDAITAPRLRDEDTDIAKLKKHVESNATDVGTDFSTEARAMHLGDAPERAIYGQATMADTKQLLADGIPVLPLPFMPTKKTN</sequence>
<dbReference type="Proteomes" id="UP000535415">
    <property type="component" value="Unassembled WGS sequence"/>
</dbReference>
<name>A0A7W9BIJ5_9RHOB</name>
<dbReference type="Pfam" id="PF06676">
    <property type="entry name" value="DUF1178"/>
    <property type="match status" value="1"/>
</dbReference>
<dbReference type="AlphaFoldDB" id="A0A7W9BIJ5"/>
<accession>A0A7W9BIJ5</accession>
<reference evidence="1 2" key="1">
    <citation type="submission" date="2020-08" db="EMBL/GenBank/DDBJ databases">
        <title>Genomic Encyclopedia of Type Strains, Phase IV (KMG-IV): sequencing the most valuable type-strain genomes for metagenomic binning, comparative biology and taxonomic classification.</title>
        <authorList>
            <person name="Goeker M."/>
        </authorList>
    </citation>
    <scope>NUCLEOTIDE SEQUENCE [LARGE SCALE GENOMIC DNA]</scope>
    <source>
        <strain evidence="1 2">DSM 101064</strain>
    </source>
</reference>
<evidence type="ECO:0008006" key="3">
    <source>
        <dbReference type="Google" id="ProtNLM"/>
    </source>
</evidence>
<dbReference type="PIRSF" id="PIRSF032131">
    <property type="entry name" value="UCP032131"/>
    <property type="match status" value="1"/>
</dbReference>
<gene>
    <name evidence="1" type="ORF">FHS72_000565</name>
</gene>
<protein>
    <recommendedName>
        <fullName evidence="3">DUF1178 family protein</fullName>
    </recommendedName>
</protein>
<proteinExistence type="predicted"/>
<organism evidence="1 2">
    <name type="scientific">Yoonia ponticola</name>
    <dbReference type="NCBI Taxonomy" id="1524255"/>
    <lineage>
        <taxon>Bacteria</taxon>
        <taxon>Pseudomonadati</taxon>
        <taxon>Pseudomonadota</taxon>
        <taxon>Alphaproteobacteria</taxon>
        <taxon>Rhodobacterales</taxon>
        <taxon>Paracoccaceae</taxon>
        <taxon>Yoonia</taxon>
    </lineage>
</organism>
<evidence type="ECO:0000313" key="1">
    <source>
        <dbReference type="EMBL" id="MBB5720961.1"/>
    </source>
</evidence>
<keyword evidence="2" id="KW-1185">Reference proteome</keyword>